<evidence type="ECO:0000313" key="3">
    <source>
        <dbReference type="Proteomes" id="UP000247233"/>
    </source>
</evidence>
<protein>
    <recommendedName>
        <fullName evidence="1">F-box domain-containing protein</fullName>
    </recommendedName>
</protein>
<dbReference type="STRING" id="1448321.A0A317W9V2"/>
<gene>
    <name evidence="2" type="ORF">BO70DRAFT_396374</name>
</gene>
<comment type="caution">
    <text evidence="2">The sequence shown here is derived from an EMBL/GenBank/DDBJ whole genome shotgun (WGS) entry which is preliminary data.</text>
</comment>
<dbReference type="InterPro" id="IPR036047">
    <property type="entry name" value="F-box-like_dom_sf"/>
</dbReference>
<evidence type="ECO:0000259" key="1">
    <source>
        <dbReference type="Pfam" id="PF00646"/>
    </source>
</evidence>
<reference evidence="2 3" key="1">
    <citation type="submission" date="2016-12" db="EMBL/GenBank/DDBJ databases">
        <title>The genomes of Aspergillus section Nigri reveals drivers in fungal speciation.</title>
        <authorList>
            <consortium name="DOE Joint Genome Institute"/>
            <person name="Vesth T.C."/>
            <person name="Nybo J."/>
            <person name="Theobald S."/>
            <person name="Brandl J."/>
            <person name="Frisvad J.C."/>
            <person name="Nielsen K.F."/>
            <person name="Lyhne E.K."/>
            <person name="Kogle M.E."/>
            <person name="Kuo A."/>
            <person name="Riley R."/>
            <person name="Clum A."/>
            <person name="Nolan M."/>
            <person name="Lipzen A."/>
            <person name="Salamov A."/>
            <person name="Henrissat B."/>
            <person name="Wiebenga A."/>
            <person name="De Vries R.P."/>
            <person name="Grigoriev I.V."/>
            <person name="Mortensen U.H."/>
            <person name="Andersen M.R."/>
            <person name="Baker S.E."/>
        </authorList>
    </citation>
    <scope>NUCLEOTIDE SEQUENCE [LARGE SCALE GENOMIC DNA]</scope>
    <source>
        <strain evidence="2 3">CBS 117.55</strain>
    </source>
</reference>
<dbReference type="VEuPathDB" id="FungiDB:BO70DRAFT_396374"/>
<dbReference type="EMBL" id="MSFL01000012">
    <property type="protein sequence ID" value="PWY82082.1"/>
    <property type="molecule type" value="Genomic_DNA"/>
</dbReference>
<dbReference type="Pfam" id="PF00646">
    <property type="entry name" value="F-box"/>
    <property type="match status" value="1"/>
</dbReference>
<organism evidence="2 3">
    <name type="scientific">Aspergillus heteromorphus CBS 117.55</name>
    <dbReference type="NCBI Taxonomy" id="1448321"/>
    <lineage>
        <taxon>Eukaryota</taxon>
        <taxon>Fungi</taxon>
        <taxon>Dikarya</taxon>
        <taxon>Ascomycota</taxon>
        <taxon>Pezizomycotina</taxon>
        <taxon>Eurotiomycetes</taxon>
        <taxon>Eurotiomycetidae</taxon>
        <taxon>Eurotiales</taxon>
        <taxon>Aspergillaceae</taxon>
        <taxon>Aspergillus</taxon>
        <taxon>Aspergillus subgen. Circumdati</taxon>
    </lineage>
</organism>
<dbReference type="OrthoDB" id="3643498at2759"/>
<dbReference type="SUPFAM" id="SSF81383">
    <property type="entry name" value="F-box domain"/>
    <property type="match status" value="1"/>
</dbReference>
<feature type="domain" description="F-box" evidence="1">
    <location>
        <begin position="11"/>
        <end position="42"/>
    </location>
</feature>
<dbReference type="Proteomes" id="UP000247233">
    <property type="component" value="Unassembled WGS sequence"/>
</dbReference>
<dbReference type="InterPro" id="IPR001810">
    <property type="entry name" value="F-box_dom"/>
</dbReference>
<proteinExistence type="predicted"/>
<dbReference type="AlphaFoldDB" id="A0A317W9V2"/>
<accession>A0A317W9V2</accession>
<dbReference type="GeneID" id="37068848"/>
<sequence length="240" mass="27852">MDAVTSGRRAPELLEMILENVPPSDLLVNCQRVCKNWRHMIQASLPLRQALFMEPSANVSEIVWLNPLLARSFPFLFPGSPARHRRLNSSCFGPPSLESQRWSTETQFHRAFFRPESSWRKMMLANYPTRFGVLETTGGLEIEMAFPWRIKPTSTVQDGPKGLLMGRLWDIMTLAFARNFLYMTVTWYPRRDDAGHPYLLLEGTVHNIDNAEDIRYEFRSLNPPVRLDVTAEEFMELFEE</sequence>
<name>A0A317W9V2_9EURO</name>
<dbReference type="RefSeq" id="XP_025399347.1">
    <property type="nucleotide sequence ID" value="XM_025546611.1"/>
</dbReference>
<keyword evidence="3" id="KW-1185">Reference proteome</keyword>
<dbReference type="Gene3D" id="1.20.1280.50">
    <property type="match status" value="1"/>
</dbReference>
<evidence type="ECO:0000313" key="2">
    <source>
        <dbReference type="EMBL" id="PWY82082.1"/>
    </source>
</evidence>